<sequence>MAALGPISGSLLAASVEDLVWEINDGEVVITDCDLQAAGELVIPEQLEGFPVREVASWAFFNCSKLTKVQLPESLRKVGVWGFSECHNLTEIYIPSHLSELGLYTFASG</sequence>
<dbReference type="RefSeq" id="WP_200390682.1">
    <property type="nucleotide sequence ID" value="NZ_JAENIO010000006.1"/>
</dbReference>
<evidence type="ECO:0000313" key="2">
    <source>
        <dbReference type="Proteomes" id="UP000604083"/>
    </source>
</evidence>
<evidence type="ECO:0000313" key="1">
    <source>
        <dbReference type="EMBL" id="MBK1833248.1"/>
    </source>
</evidence>
<dbReference type="Pfam" id="PF13306">
    <property type="entry name" value="LRR_5"/>
    <property type="match status" value="1"/>
</dbReference>
<proteinExistence type="predicted"/>
<dbReference type="EMBL" id="JAENIO010000006">
    <property type="protein sequence ID" value="MBK1833248.1"/>
    <property type="molecule type" value="Genomic_DNA"/>
</dbReference>
<gene>
    <name evidence="1" type="ORF">JIN78_04175</name>
</gene>
<keyword evidence="2" id="KW-1185">Reference proteome</keyword>
<reference evidence="1" key="1">
    <citation type="submission" date="2021-01" db="EMBL/GenBank/DDBJ databases">
        <title>Modified the classification status of verrucomicrobia.</title>
        <authorList>
            <person name="Feng X."/>
        </authorList>
    </citation>
    <scope>NUCLEOTIDE SEQUENCE</scope>
    <source>
        <strain evidence="1">KCTC 12986</strain>
    </source>
</reference>
<accession>A0A934RPS6</accession>
<protein>
    <submittedName>
        <fullName evidence="1">Leucine-rich repeat domain-containing protein</fullName>
    </submittedName>
</protein>
<dbReference type="Proteomes" id="UP000604083">
    <property type="component" value="Unassembled WGS sequence"/>
</dbReference>
<organism evidence="1 2">
    <name type="scientific">Roseibacillus ishigakijimensis</name>
    <dbReference type="NCBI Taxonomy" id="454146"/>
    <lineage>
        <taxon>Bacteria</taxon>
        <taxon>Pseudomonadati</taxon>
        <taxon>Verrucomicrobiota</taxon>
        <taxon>Verrucomicrobiia</taxon>
        <taxon>Verrucomicrobiales</taxon>
        <taxon>Verrucomicrobiaceae</taxon>
        <taxon>Roseibacillus</taxon>
    </lineage>
</organism>
<dbReference type="InterPro" id="IPR032675">
    <property type="entry name" value="LRR_dom_sf"/>
</dbReference>
<dbReference type="Gene3D" id="3.80.10.10">
    <property type="entry name" value="Ribonuclease Inhibitor"/>
    <property type="match status" value="1"/>
</dbReference>
<dbReference type="InterPro" id="IPR026906">
    <property type="entry name" value="LRR_5"/>
</dbReference>
<comment type="caution">
    <text evidence="1">The sequence shown here is derived from an EMBL/GenBank/DDBJ whole genome shotgun (WGS) entry which is preliminary data.</text>
</comment>
<dbReference type="AlphaFoldDB" id="A0A934RPS6"/>
<name>A0A934RPS6_9BACT</name>